<dbReference type="Proteomes" id="UP000004848">
    <property type="component" value="Unassembled WGS sequence"/>
</dbReference>
<dbReference type="EMBL" id="AAUW01000002">
    <property type="protein sequence ID" value="EAV45843.1"/>
    <property type="molecule type" value="Genomic_DNA"/>
</dbReference>
<gene>
    <name evidence="1" type="ORF">SIAM614_24527</name>
</gene>
<protein>
    <submittedName>
        <fullName evidence="1">Uncharacterized protein</fullName>
    </submittedName>
</protein>
<accession>A0NNW2</accession>
<reference evidence="1 2" key="1">
    <citation type="submission" date="2006-05" db="EMBL/GenBank/DDBJ databases">
        <authorList>
            <person name="King G."/>
            <person name="Ferriera S."/>
            <person name="Johnson J."/>
            <person name="Kravitz S."/>
            <person name="Beeson K."/>
            <person name="Sutton G."/>
            <person name="Rogers Y.-H."/>
            <person name="Friedman R."/>
            <person name="Frazier M."/>
            <person name="Venter J.C."/>
        </authorList>
    </citation>
    <scope>NUCLEOTIDE SEQUENCE [LARGE SCALE GENOMIC DNA]</scope>
    <source>
        <strain evidence="2">ATCC 25650 / DSM 13394 / JCM 20685 / NBRC 16684 / NCIMB 2208 / IAM 12614 / B1</strain>
    </source>
</reference>
<evidence type="ECO:0000313" key="1">
    <source>
        <dbReference type="EMBL" id="EAV45843.1"/>
    </source>
</evidence>
<proteinExistence type="predicted"/>
<dbReference type="AlphaFoldDB" id="A0NNW2"/>
<evidence type="ECO:0000313" key="2">
    <source>
        <dbReference type="Proteomes" id="UP000004848"/>
    </source>
</evidence>
<organism evidence="1 2">
    <name type="scientific">Roseibium aggregatum (strain ATCC 25650 / DSM 13394 / JCM 20685 / NBRC 16684 / NCIMB 2208 / IAM 12614 / B1)</name>
    <name type="common">Stappia aggregata</name>
    <dbReference type="NCBI Taxonomy" id="384765"/>
    <lineage>
        <taxon>Bacteria</taxon>
        <taxon>Pseudomonadati</taxon>
        <taxon>Pseudomonadota</taxon>
        <taxon>Alphaproteobacteria</taxon>
        <taxon>Hyphomicrobiales</taxon>
        <taxon>Stappiaceae</taxon>
        <taxon>Roseibium</taxon>
    </lineage>
</organism>
<comment type="caution">
    <text evidence="1">The sequence shown here is derived from an EMBL/GenBank/DDBJ whole genome shotgun (WGS) entry which is preliminary data.</text>
</comment>
<sequence length="27" mass="3061">MNVTKGEIARELMEFIGKQIKIDIAIV</sequence>
<name>A0NNW2_ROSAI</name>